<dbReference type="EMBL" id="CACRXK020005743">
    <property type="protein sequence ID" value="CAB4007254.1"/>
    <property type="molecule type" value="Genomic_DNA"/>
</dbReference>
<dbReference type="SUPFAM" id="SSF56112">
    <property type="entry name" value="Protein kinase-like (PK-like)"/>
    <property type="match status" value="1"/>
</dbReference>
<proteinExistence type="predicted"/>
<name>A0A7D9IDY7_PARCT</name>
<protein>
    <submittedName>
        <fullName evidence="1">Transient receptor potential cation channel subfamily M member 6</fullName>
    </submittedName>
</protein>
<dbReference type="SMART" id="SM00811">
    <property type="entry name" value="Alpha_kinase"/>
    <property type="match status" value="1"/>
</dbReference>
<keyword evidence="2" id="KW-1185">Reference proteome</keyword>
<evidence type="ECO:0000313" key="1">
    <source>
        <dbReference type="EMBL" id="CAB4007254.1"/>
    </source>
</evidence>
<dbReference type="AlphaFoldDB" id="A0A7D9IDY7"/>
<sequence length="362" mass="40978">MENQEKWRRYEDKIKAKRDINTNRKKKPNEVRKLRRDELVMQRLSATVSGKAQKFSRIGAREFVPYPLDDLTVRGIKDACLSHFGQRVSGMECDILAGEQGPSCKTLEQITDLNKVIHIRFVSCDKEIVPVQDDEASGNEDSHSFTLPAKKKPKVGKKFDSFVPPSYRPSSLPTVATVMPEVPVEEKAVYPKSLSISQILKLGKLVKPPPERKSTVKCIQDDLHTTVENQAKKSIQVHYPAKNFAEQMHSRVQEICRADYGETFFYSDVYLGKDENNKVVTVEEFVEGEFSGGKIMLVDLQGSGYHLFDPEIASRDVIEGDEYLFSTGNLSGVAINYFTEQHKCNAYCEAVGLLPFKQHFFG</sequence>
<organism evidence="1 2">
    <name type="scientific">Paramuricea clavata</name>
    <name type="common">Red gorgonian</name>
    <name type="synonym">Violescent sea-whip</name>
    <dbReference type="NCBI Taxonomy" id="317549"/>
    <lineage>
        <taxon>Eukaryota</taxon>
        <taxon>Metazoa</taxon>
        <taxon>Cnidaria</taxon>
        <taxon>Anthozoa</taxon>
        <taxon>Octocorallia</taxon>
        <taxon>Malacalcyonacea</taxon>
        <taxon>Plexauridae</taxon>
        <taxon>Paramuricea</taxon>
    </lineage>
</organism>
<dbReference type="Proteomes" id="UP001152795">
    <property type="component" value="Unassembled WGS sequence"/>
</dbReference>
<feature type="non-terminal residue" evidence="1">
    <location>
        <position position="1"/>
    </location>
</feature>
<dbReference type="PROSITE" id="PS51158">
    <property type="entry name" value="ALPHA_KINASE"/>
    <property type="match status" value="1"/>
</dbReference>
<gene>
    <name evidence="1" type="ORF">PACLA_8A054581</name>
</gene>
<dbReference type="InterPro" id="IPR004166">
    <property type="entry name" value="a-kinase_dom"/>
</dbReference>
<comment type="caution">
    <text evidence="1">The sequence shown here is derived from an EMBL/GenBank/DDBJ whole genome shotgun (WGS) entry which is preliminary data.</text>
</comment>
<evidence type="ECO:0000313" key="2">
    <source>
        <dbReference type="Proteomes" id="UP001152795"/>
    </source>
</evidence>
<dbReference type="Pfam" id="PF02816">
    <property type="entry name" value="Alpha_kinase"/>
    <property type="match status" value="1"/>
</dbReference>
<reference evidence="1" key="1">
    <citation type="submission" date="2020-04" db="EMBL/GenBank/DDBJ databases">
        <authorList>
            <person name="Alioto T."/>
            <person name="Alioto T."/>
            <person name="Gomez Garrido J."/>
        </authorList>
    </citation>
    <scope>NUCLEOTIDE SEQUENCE</scope>
    <source>
        <strain evidence="1">A484AB</strain>
    </source>
</reference>
<accession>A0A7D9IDY7</accession>
<keyword evidence="1" id="KW-0675">Receptor</keyword>
<dbReference type="GO" id="GO:0005524">
    <property type="term" value="F:ATP binding"/>
    <property type="evidence" value="ECO:0007669"/>
    <property type="project" value="InterPro"/>
</dbReference>
<dbReference type="InterPro" id="IPR011009">
    <property type="entry name" value="Kinase-like_dom_sf"/>
</dbReference>
<dbReference type="GO" id="GO:0004674">
    <property type="term" value="F:protein serine/threonine kinase activity"/>
    <property type="evidence" value="ECO:0007669"/>
    <property type="project" value="InterPro"/>
</dbReference>
<dbReference type="Gene3D" id="3.20.200.10">
    <property type="entry name" value="MHCK/EF2 kinase"/>
    <property type="match status" value="1"/>
</dbReference>